<dbReference type="InterPro" id="IPR004808">
    <property type="entry name" value="AP_endonuc_1"/>
</dbReference>
<feature type="compositionally biased region" description="Basic and acidic residues" evidence="13">
    <location>
        <begin position="380"/>
        <end position="400"/>
    </location>
</feature>
<dbReference type="AlphaFoldDB" id="A0AA48LA12"/>
<feature type="active site" evidence="8">
    <location>
        <position position="163"/>
    </location>
</feature>
<evidence type="ECO:0000256" key="13">
    <source>
        <dbReference type="SAM" id="MobiDB-lite"/>
    </source>
</evidence>
<dbReference type="PANTHER" id="PTHR22748">
    <property type="entry name" value="AP ENDONUCLEASE"/>
    <property type="match status" value="1"/>
</dbReference>
<feature type="domain" description="GRF-type" evidence="14">
    <location>
        <begin position="613"/>
        <end position="678"/>
    </location>
</feature>
<sequence>MRILTWNVNVLRTVLDYHPFSSLPNKSVEGLLEELKADVFCFQEHKTRRQQLGRGMACPGPYDAFWTFPRSKLGYSGVCTYVDSRVCVPLRAEEGITGLLLSERGGTMKPPWTAEEKIGCYPDMDDVEIDDEVDGTAFNPRTLDEEGRAVVLDFGMFVLFNLYCPNETNEQRRPYKMNFLRTLHARVNALVAAGRQVIVAGDINVMRAPIDSGEGGVKTTAEQHYEHPARVWLNNWCAPKGPMVDVVRESWPDREGMFTCWNQKIDARPANYGSRIDLILCTPALRPWIKGGDIQNKVYGSDHCPVYIDLHDSIELDGVTVHIRDLLNPVDRPPSTGTVFPWDEPRSAPQPPRFATKFMEEFSTKQRTLKSLWANTKPKAKVETKVEETRVQPELPKEDPPPQELSSAMGIARAAFETLDAPPDTAGPTQMIESQPTQASTFVSAPTQSTQLTQDSPPTKNTLRQMKRSGAETVDLTLEDPPPTKKVALERLERTKSAPAPKGKTKKTPAGGQAKLAAFWSMPKTKPKAKEPSPPRLPPPATGSTAKKALAIDNSLSGEDKPPDTVQDELFAQALADEDAEMEAERVRQRDARNEAAGTTWANMFAPKKAPVCTVHQHPCKDFIVKTPGPNKGKRFWLCSKADLWPVGPGYDMGRSKRPREDVDSRYRCNFFLWDSANSQREAPRRLGGSSGDGMGTGSGQCV</sequence>
<feature type="region of interest" description="Disordered" evidence="13">
    <location>
        <begin position="376"/>
        <end position="406"/>
    </location>
</feature>
<evidence type="ECO:0000256" key="8">
    <source>
        <dbReference type="PIRSR" id="PIRSR604808-1"/>
    </source>
</evidence>
<proteinExistence type="inferred from homology"/>
<feature type="binding site" evidence="9">
    <location>
        <position position="302"/>
    </location>
    <ligand>
        <name>Mg(2+)</name>
        <dbReference type="ChEBI" id="CHEBI:18420"/>
        <label>1</label>
    </ligand>
</feature>
<dbReference type="PROSITE" id="PS51435">
    <property type="entry name" value="AP_NUCLEASE_F1_4"/>
    <property type="match status" value="1"/>
</dbReference>
<dbReference type="CDD" id="cd09088">
    <property type="entry name" value="Ape2-like_AP-endo"/>
    <property type="match status" value="1"/>
</dbReference>
<protein>
    <recommendedName>
        <fullName evidence="12">DNA-(apurinic or apyrimidinic site) endonuclease</fullName>
        <ecNumber evidence="12">3.1.-.-</ecNumber>
    </recommendedName>
</protein>
<keyword evidence="9" id="KW-0464">Manganese</keyword>
<dbReference type="GO" id="GO:0003906">
    <property type="term" value="F:DNA-(apurinic or apyrimidinic site) endonuclease activity"/>
    <property type="evidence" value="ECO:0007669"/>
    <property type="project" value="TreeGrafter"/>
</dbReference>
<keyword evidence="3 11" id="KW-0863">Zinc-finger</keyword>
<feature type="site" description="Transition state stabilizer" evidence="10">
    <location>
        <position position="204"/>
    </location>
</feature>
<dbReference type="EMBL" id="AP028219">
    <property type="protein sequence ID" value="BEI94674.1"/>
    <property type="molecule type" value="Genomic_DNA"/>
</dbReference>
<dbReference type="GO" id="GO:0008081">
    <property type="term" value="F:phosphoric diester hydrolase activity"/>
    <property type="evidence" value="ECO:0007669"/>
    <property type="project" value="TreeGrafter"/>
</dbReference>
<evidence type="ECO:0000256" key="5">
    <source>
        <dbReference type="ARBA" id="ARBA00022833"/>
    </source>
</evidence>
<feature type="binding site" evidence="9">
    <location>
        <position position="303"/>
    </location>
    <ligand>
        <name>Mg(2+)</name>
        <dbReference type="ChEBI" id="CHEBI:18420"/>
        <label>1</label>
    </ligand>
</feature>
<keyword evidence="5" id="KW-0862">Zinc</keyword>
<evidence type="ECO:0000256" key="1">
    <source>
        <dbReference type="ARBA" id="ARBA00007092"/>
    </source>
</evidence>
<evidence type="ECO:0000256" key="7">
    <source>
        <dbReference type="ARBA" id="ARBA00023242"/>
    </source>
</evidence>
<feature type="region of interest" description="Disordered" evidence="13">
    <location>
        <begin position="682"/>
        <end position="703"/>
    </location>
</feature>
<evidence type="ECO:0000256" key="2">
    <source>
        <dbReference type="ARBA" id="ARBA00022723"/>
    </source>
</evidence>
<feature type="binding site" evidence="9">
    <location>
        <position position="44"/>
    </location>
    <ligand>
        <name>Mg(2+)</name>
        <dbReference type="ChEBI" id="CHEBI:18420"/>
        <label>1</label>
    </ligand>
</feature>
<feature type="site" description="Interaction with DNA substrate" evidence="10">
    <location>
        <position position="303"/>
    </location>
</feature>
<feature type="compositionally biased region" description="Basic and acidic residues" evidence="13">
    <location>
        <begin position="487"/>
        <end position="496"/>
    </location>
</feature>
<keyword evidence="16" id="KW-1185">Reference proteome</keyword>
<evidence type="ECO:0000256" key="9">
    <source>
        <dbReference type="PIRSR" id="PIRSR604808-2"/>
    </source>
</evidence>
<dbReference type="KEGG" id="ccac:CcaHIS019_0702550"/>
<gene>
    <name evidence="15" type="primary">APN2</name>
    <name evidence="15" type="ORF">CcaverHIS019_0702550</name>
</gene>
<dbReference type="NCBIfam" id="TIGR00633">
    <property type="entry name" value="xth"/>
    <property type="match status" value="1"/>
</dbReference>
<dbReference type="PANTHER" id="PTHR22748:SF4">
    <property type="entry name" value="DNA-(APURINIC OR APYRIMIDINIC SITE) ENDONUCLEASE 2"/>
    <property type="match status" value="1"/>
</dbReference>
<comment type="similarity">
    <text evidence="1 12">Belongs to the DNA repair enzymes AP/ExoA family.</text>
</comment>
<evidence type="ECO:0000256" key="11">
    <source>
        <dbReference type="PROSITE-ProRule" id="PRU01343"/>
    </source>
</evidence>
<keyword evidence="2 9" id="KW-0479">Metal-binding</keyword>
<feature type="compositionally biased region" description="Polar residues" evidence="13">
    <location>
        <begin position="427"/>
        <end position="464"/>
    </location>
</feature>
<evidence type="ECO:0000313" key="15">
    <source>
        <dbReference type="EMBL" id="BEI94674.1"/>
    </source>
</evidence>
<keyword evidence="12" id="KW-0234">DNA repair</keyword>
<dbReference type="GO" id="GO:0006284">
    <property type="term" value="P:base-excision repair"/>
    <property type="evidence" value="ECO:0007669"/>
    <property type="project" value="TreeGrafter"/>
</dbReference>
<dbReference type="EC" id="3.1.-.-" evidence="12"/>
<keyword evidence="7" id="KW-0539">Nucleus</keyword>
<feature type="active site" description="Proton acceptor" evidence="8">
    <location>
        <position position="303"/>
    </location>
</feature>
<dbReference type="GO" id="GO:0005634">
    <property type="term" value="C:nucleus"/>
    <property type="evidence" value="ECO:0007669"/>
    <property type="project" value="TreeGrafter"/>
</dbReference>
<evidence type="ECO:0000256" key="6">
    <source>
        <dbReference type="ARBA" id="ARBA00022842"/>
    </source>
</evidence>
<keyword evidence="6 9" id="KW-0460">Magnesium</keyword>
<keyword evidence="12" id="KW-0227">DNA damage</keyword>
<dbReference type="PROSITE" id="PS51999">
    <property type="entry name" value="ZF_GRF"/>
    <property type="match status" value="1"/>
</dbReference>
<dbReference type="Gene3D" id="3.60.10.10">
    <property type="entry name" value="Endonuclease/exonuclease/phosphatase"/>
    <property type="match status" value="1"/>
</dbReference>
<dbReference type="RefSeq" id="XP_060459939.1">
    <property type="nucleotide sequence ID" value="XM_060603668.1"/>
</dbReference>
<name>A0AA48LA12_9TREE</name>
<dbReference type="InterPro" id="IPR005135">
    <property type="entry name" value="Endo/exonuclease/phosphatase"/>
</dbReference>
<evidence type="ECO:0000256" key="12">
    <source>
        <dbReference type="RuleBase" id="RU362131"/>
    </source>
</evidence>
<evidence type="ECO:0000256" key="10">
    <source>
        <dbReference type="PIRSR" id="PIRSR604808-3"/>
    </source>
</evidence>
<reference evidence="15" key="1">
    <citation type="journal article" date="2023" name="BMC Genomics">
        <title>Chromosome-level genome assemblies of Cutaneotrichosporon spp. (Trichosporonales, Basidiomycota) reveal imbalanced evolution between nucleotide sequences and chromosome synteny.</title>
        <authorList>
            <person name="Kobayashi Y."/>
            <person name="Kayamori A."/>
            <person name="Aoki K."/>
            <person name="Shiwa Y."/>
            <person name="Matsutani M."/>
            <person name="Fujita N."/>
            <person name="Sugita T."/>
            <person name="Iwasaki W."/>
            <person name="Tanaka N."/>
            <person name="Takashima M."/>
        </authorList>
    </citation>
    <scope>NUCLEOTIDE SEQUENCE</scope>
    <source>
        <strain evidence="15">HIS019</strain>
    </source>
</reference>
<evidence type="ECO:0000259" key="14">
    <source>
        <dbReference type="PROSITE" id="PS51999"/>
    </source>
</evidence>
<accession>A0AA48LA12</accession>
<organism evidence="15 16">
    <name type="scientific">Cutaneotrichosporon cavernicola</name>
    <dbReference type="NCBI Taxonomy" id="279322"/>
    <lineage>
        <taxon>Eukaryota</taxon>
        <taxon>Fungi</taxon>
        <taxon>Dikarya</taxon>
        <taxon>Basidiomycota</taxon>
        <taxon>Agaricomycotina</taxon>
        <taxon>Tremellomycetes</taxon>
        <taxon>Trichosporonales</taxon>
        <taxon>Trichosporonaceae</taxon>
        <taxon>Cutaneotrichosporon</taxon>
    </lineage>
</organism>
<feature type="compositionally biased region" description="Gly residues" evidence="13">
    <location>
        <begin position="689"/>
        <end position="703"/>
    </location>
</feature>
<comment type="cofactor">
    <cofactor evidence="9 12">
        <name>Mg(2+)</name>
        <dbReference type="ChEBI" id="CHEBI:18420"/>
    </cofactor>
    <cofactor evidence="9 12">
        <name>Mn(2+)</name>
        <dbReference type="ChEBI" id="CHEBI:29035"/>
    </cofactor>
    <text evidence="9 12">Probably binds two magnesium or manganese ions per subunit.</text>
</comment>
<dbReference type="Pfam" id="PF03372">
    <property type="entry name" value="Exo_endo_phos"/>
    <property type="match status" value="1"/>
</dbReference>
<dbReference type="GO" id="GO:0008311">
    <property type="term" value="F:double-stranded DNA 3'-5' DNA exonuclease activity"/>
    <property type="evidence" value="ECO:0007669"/>
    <property type="project" value="TreeGrafter"/>
</dbReference>
<dbReference type="Proteomes" id="UP001233271">
    <property type="component" value="Chromosome 7b"/>
</dbReference>
<dbReference type="InterPro" id="IPR036691">
    <property type="entry name" value="Endo/exonu/phosph_ase_sf"/>
</dbReference>
<dbReference type="InterPro" id="IPR010666">
    <property type="entry name" value="Znf_GRF"/>
</dbReference>
<dbReference type="GO" id="GO:0008270">
    <property type="term" value="F:zinc ion binding"/>
    <property type="evidence" value="ECO:0007669"/>
    <property type="project" value="UniProtKB-KW"/>
</dbReference>
<feature type="region of interest" description="Disordered" evidence="13">
    <location>
        <begin position="420"/>
        <end position="545"/>
    </location>
</feature>
<dbReference type="GeneID" id="85498544"/>
<feature type="binding site" evidence="9">
    <location>
        <position position="204"/>
    </location>
    <ligand>
        <name>Mg(2+)</name>
        <dbReference type="ChEBI" id="CHEBI:18420"/>
        <label>1</label>
    </ligand>
</feature>
<feature type="binding site" evidence="9">
    <location>
        <position position="7"/>
    </location>
    <ligand>
        <name>Mg(2+)</name>
        <dbReference type="ChEBI" id="CHEBI:18420"/>
        <label>1</label>
    </ligand>
</feature>
<evidence type="ECO:0000313" key="16">
    <source>
        <dbReference type="Proteomes" id="UP001233271"/>
    </source>
</evidence>
<dbReference type="SUPFAM" id="SSF56219">
    <property type="entry name" value="DNase I-like"/>
    <property type="match status" value="1"/>
</dbReference>
<keyword evidence="4" id="KW-0378">Hydrolase</keyword>
<feature type="active site" description="Proton donor/acceptor" evidence="8">
    <location>
        <position position="202"/>
    </location>
</feature>
<feature type="compositionally biased region" description="Low complexity" evidence="13">
    <location>
        <begin position="497"/>
        <end position="512"/>
    </location>
</feature>
<feature type="binding site" evidence="9">
    <location>
        <position position="202"/>
    </location>
    <ligand>
        <name>Mg(2+)</name>
        <dbReference type="ChEBI" id="CHEBI:18420"/>
        <label>1</label>
    </ligand>
</feature>
<evidence type="ECO:0000256" key="4">
    <source>
        <dbReference type="ARBA" id="ARBA00022801"/>
    </source>
</evidence>
<evidence type="ECO:0000256" key="3">
    <source>
        <dbReference type="ARBA" id="ARBA00022771"/>
    </source>
</evidence>
<feature type="site" description="Important for catalytic activity" evidence="10">
    <location>
        <position position="277"/>
    </location>
</feature>